<dbReference type="AlphaFoldDB" id="A0A8X8Z4W5"/>
<dbReference type="Proteomes" id="UP000298416">
    <property type="component" value="Unassembled WGS sequence"/>
</dbReference>
<proteinExistence type="predicted"/>
<reference evidence="1" key="2">
    <citation type="submission" date="2020-08" db="EMBL/GenBank/DDBJ databases">
        <title>Plant Genome Project.</title>
        <authorList>
            <person name="Zhang R.-G."/>
        </authorList>
    </citation>
    <scope>NUCLEOTIDE SEQUENCE</scope>
    <source>
        <strain evidence="1">Huo1</strain>
        <tissue evidence="1">Leaf</tissue>
    </source>
</reference>
<reference evidence="1" key="1">
    <citation type="submission" date="2018-01" db="EMBL/GenBank/DDBJ databases">
        <authorList>
            <person name="Mao J.F."/>
        </authorList>
    </citation>
    <scope>NUCLEOTIDE SEQUENCE</scope>
    <source>
        <strain evidence="1">Huo1</strain>
        <tissue evidence="1">Leaf</tissue>
    </source>
</reference>
<evidence type="ECO:0000313" key="1">
    <source>
        <dbReference type="EMBL" id="KAG6391319.1"/>
    </source>
</evidence>
<name>A0A8X8Z4W5_SALSN</name>
<evidence type="ECO:0000313" key="2">
    <source>
        <dbReference type="Proteomes" id="UP000298416"/>
    </source>
</evidence>
<dbReference type="EMBL" id="PNBA02000019">
    <property type="protein sequence ID" value="KAG6391319.1"/>
    <property type="molecule type" value="Genomic_DNA"/>
</dbReference>
<accession>A0A8X8Z4W5</accession>
<protein>
    <submittedName>
        <fullName evidence="1">Uncharacterized protein</fullName>
    </submittedName>
</protein>
<organism evidence="1">
    <name type="scientific">Salvia splendens</name>
    <name type="common">Scarlet sage</name>
    <dbReference type="NCBI Taxonomy" id="180675"/>
    <lineage>
        <taxon>Eukaryota</taxon>
        <taxon>Viridiplantae</taxon>
        <taxon>Streptophyta</taxon>
        <taxon>Embryophyta</taxon>
        <taxon>Tracheophyta</taxon>
        <taxon>Spermatophyta</taxon>
        <taxon>Magnoliopsida</taxon>
        <taxon>eudicotyledons</taxon>
        <taxon>Gunneridae</taxon>
        <taxon>Pentapetalae</taxon>
        <taxon>asterids</taxon>
        <taxon>lamiids</taxon>
        <taxon>Lamiales</taxon>
        <taxon>Lamiaceae</taxon>
        <taxon>Nepetoideae</taxon>
        <taxon>Mentheae</taxon>
        <taxon>Salviinae</taxon>
        <taxon>Salvia</taxon>
        <taxon>Salvia subgen. Calosphace</taxon>
        <taxon>core Calosphace</taxon>
    </lineage>
</organism>
<keyword evidence="2" id="KW-1185">Reference proteome</keyword>
<comment type="caution">
    <text evidence="1">The sequence shown here is derived from an EMBL/GenBank/DDBJ whole genome shotgun (WGS) entry which is preliminary data.</text>
</comment>
<sequence length="77" mass="8895">MDGNQLSILRCLLPKTKILTREALPNHHLEFMVMLHHYSGIQVYDLKPITRSFALHCGLDKVSEFNSHLIMSFNKTT</sequence>
<gene>
    <name evidence="1" type="ORF">SASPL_149073</name>
</gene>